<proteinExistence type="predicted"/>
<sequence>MKINWQKTMYCNAVILWGALFAFLIDLSAMGRIAKYDEVWWYFCSDLSEKSRYLCMANYDVVSIICVLAGLVFLTYKLVPVYKTRLLWMPLAGLFIGIFVWPIIQSLLYWLM</sequence>
<comment type="caution">
    <text evidence="2">The sequence shown here is derived from an EMBL/GenBank/DDBJ whole genome shotgun (WGS) entry which is preliminary data.</text>
</comment>
<evidence type="ECO:0000313" key="2">
    <source>
        <dbReference type="EMBL" id="HIU65013.1"/>
    </source>
</evidence>
<keyword evidence="1" id="KW-1133">Transmembrane helix</keyword>
<dbReference type="Proteomes" id="UP000824142">
    <property type="component" value="Unassembled WGS sequence"/>
</dbReference>
<name>A0A9D1MRL5_9PROT</name>
<organism evidence="2 3">
    <name type="scientific">Candidatus Enterousia avicola</name>
    <dbReference type="NCBI Taxonomy" id="2840787"/>
    <lineage>
        <taxon>Bacteria</taxon>
        <taxon>Pseudomonadati</taxon>
        <taxon>Pseudomonadota</taxon>
        <taxon>Alphaproteobacteria</taxon>
        <taxon>Candidatus Enterousia</taxon>
    </lineage>
</organism>
<dbReference type="AlphaFoldDB" id="A0A9D1MRL5"/>
<evidence type="ECO:0000256" key="1">
    <source>
        <dbReference type="SAM" id="Phobius"/>
    </source>
</evidence>
<reference evidence="2" key="2">
    <citation type="journal article" date="2021" name="PeerJ">
        <title>Extensive microbial diversity within the chicken gut microbiome revealed by metagenomics and culture.</title>
        <authorList>
            <person name="Gilroy R."/>
            <person name="Ravi A."/>
            <person name="Getino M."/>
            <person name="Pursley I."/>
            <person name="Horton D.L."/>
            <person name="Alikhan N.F."/>
            <person name="Baker D."/>
            <person name="Gharbi K."/>
            <person name="Hall N."/>
            <person name="Watson M."/>
            <person name="Adriaenssens E.M."/>
            <person name="Foster-Nyarko E."/>
            <person name="Jarju S."/>
            <person name="Secka A."/>
            <person name="Antonio M."/>
            <person name="Oren A."/>
            <person name="Chaudhuri R.R."/>
            <person name="La Ragione R."/>
            <person name="Hildebrand F."/>
            <person name="Pallen M.J."/>
        </authorList>
    </citation>
    <scope>NUCLEOTIDE SEQUENCE</scope>
    <source>
        <strain evidence="2">CHK136-897</strain>
    </source>
</reference>
<keyword evidence="1" id="KW-0472">Membrane</keyword>
<evidence type="ECO:0000313" key="3">
    <source>
        <dbReference type="Proteomes" id="UP000824142"/>
    </source>
</evidence>
<feature type="transmembrane region" description="Helical" evidence="1">
    <location>
        <begin position="57"/>
        <end position="79"/>
    </location>
</feature>
<dbReference type="EMBL" id="DVNO01000001">
    <property type="protein sequence ID" value="HIU65013.1"/>
    <property type="molecule type" value="Genomic_DNA"/>
</dbReference>
<feature type="transmembrane region" description="Helical" evidence="1">
    <location>
        <begin position="86"/>
        <end position="111"/>
    </location>
</feature>
<gene>
    <name evidence="2" type="ORF">IAC63_00010</name>
</gene>
<protein>
    <submittedName>
        <fullName evidence="2">Uncharacterized protein</fullName>
    </submittedName>
</protein>
<reference evidence="2" key="1">
    <citation type="submission" date="2020-10" db="EMBL/GenBank/DDBJ databases">
        <authorList>
            <person name="Gilroy R."/>
        </authorList>
    </citation>
    <scope>NUCLEOTIDE SEQUENCE</scope>
    <source>
        <strain evidence="2">CHK136-897</strain>
    </source>
</reference>
<accession>A0A9D1MRL5</accession>
<keyword evidence="1" id="KW-0812">Transmembrane</keyword>